<dbReference type="PANTHER" id="PTHR30024">
    <property type="entry name" value="ALIPHATIC SULFONATES-BINDING PROTEIN-RELATED"/>
    <property type="match status" value="1"/>
</dbReference>
<keyword evidence="7" id="KW-1185">Reference proteome</keyword>
<evidence type="ECO:0000256" key="2">
    <source>
        <dbReference type="ARBA" id="ARBA00022448"/>
    </source>
</evidence>
<evidence type="ECO:0000313" key="7">
    <source>
        <dbReference type="Proteomes" id="UP001371305"/>
    </source>
</evidence>
<evidence type="ECO:0000256" key="4">
    <source>
        <dbReference type="ARBA" id="ARBA00022519"/>
    </source>
</evidence>
<gene>
    <name evidence="6" type="ORF">WKV53_03090</name>
</gene>
<evidence type="ECO:0000256" key="3">
    <source>
        <dbReference type="ARBA" id="ARBA00022475"/>
    </source>
</evidence>
<dbReference type="Proteomes" id="UP001371305">
    <property type="component" value="Unassembled WGS sequence"/>
</dbReference>
<reference evidence="6 7" key="1">
    <citation type="submission" date="2024-04" db="EMBL/GenBank/DDBJ databases">
        <title>Luteolibacter sp. isolated from soil.</title>
        <authorList>
            <person name="An J."/>
        </authorList>
    </citation>
    <scope>NUCLEOTIDE SEQUENCE [LARGE SCALE GENOMIC DNA]</scope>
    <source>
        <strain evidence="6 7">Y139</strain>
    </source>
</reference>
<proteinExistence type="predicted"/>
<dbReference type="PANTHER" id="PTHR30024:SF43">
    <property type="entry name" value="BLL4572 PROTEIN"/>
    <property type="match status" value="1"/>
</dbReference>
<dbReference type="CDD" id="cd13553">
    <property type="entry name" value="PBP2_NrtA_CpmA_like"/>
    <property type="match status" value="1"/>
</dbReference>
<organism evidence="6 7">
    <name type="scientific">Luteolibacter soli</name>
    <dbReference type="NCBI Taxonomy" id="3135280"/>
    <lineage>
        <taxon>Bacteria</taxon>
        <taxon>Pseudomonadati</taxon>
        <taxon>Verrucomicrobiota</taxon>
        <taxon>Verrucomicrobiia</taxon>
        <taxon>Verrucomicrobiales</taxon>
        <taxon>Verrucomicrobiaceae</taxon>
        <taxon>Luteolibacter</taxon>
    </lineage>
</organism>
<dbReference type="EMBL" id="JBBUKT010000001">
    <property type="protein sequence ID" value="MEK7949463.1"/>
    <property type="molecule type" value="Genomic_DNA"/>
</dbReference>
<protein>
    <submittedName>
        <fullName evidence="6">CmpA/NrtA family ABC transporter substrate-binding protein</fullName>
    </submittedName>
</protein>
<sequence length="348" mass="37866">MVLESPNIIESRSPIRLGFVPLNDCAPVAVAHELGLFKSYGLNVRLSRQPGWATVRDMLSYGELDAAQSIAGLAFYLALGLNKMRREIAVPLVLSAHGNAITLSRELPPESIRRGEGLAAHLSHRWRKNRPFTLAAAHRFSSHHLLLHAWLRRHGVQPGRDAEIVFLPPPLMPRNLSAGHIDGYCVGEPWNSESILNGQGWCPATSAELATGHPEKVLLVTGEFAGDSRDDCVALGAALLHACRMCQDPAFRNELITILAKPAYTGCSPATLRNSLGPVFDSGRGNIDASDFHLFYGGDLNCPTADKASWFLSGMRGAGLLPETTAAPLTRLYRQDLYRASEKILLPA</sequence>
<dbReference type="RefSeq" id="WP_341402880.1">
    <property type="nucleotide sequence ID" value="NZ_JBBUKT010000001.1"/>
</dbReference>
<comment type="caution">
    <text evidence="6">The sequence shown here is derived from an EMBL/GenBank/DDBJ whole genome shotgun (WGS) entry which is preliminary data.</text>
</comment>
<evidence type="ECO:0000256" key="5">
    <source>
        <dbReference type="ARBA" id="ARBA00023136"/>
    </source>
</evidence>
<keyword evidence="4" id="KW-0997">Cell inner membrane</keyword>
<comment type="subcellular location">
    <subcellularLocation>
        <location evidence="1">Endomembrane system</location>
    </subcellularLocation>
</comment>
<keyword evidence="5" id="KW-0472">Membrane</keyword>
<dbReference type="Pfam" id="PF13379">
    <property type="entry name" value="NMT1_2"/>
    <property type="match status" value="1"/>
</dbReference>
<dbReference type="SUPFAM" id="SSF53850">
    <property type="entry name" value="Periplasmic binding protein-like II"/>
    <property type="match status" value="1"/>
</dbReference>
<keyword evidence="3" id="KW-1003">Cell membrane</keyword>
<name>A0ABU9API0_9BACT</name>
<accession>A0ABU9API0</accession>
<evidence type="ECO:0000256" key="1">
    <source>
        <dbReference type="ARBA" id="ARBA00004308"/>
    </source>
</evidence>
<evidence type="ECO:0000313" key="6">
    <source>
        <dbReference type="EMBL" id="MEK7949463.1"/>
    </source>
</evidence>
<dbReference type="Gene3D" id="3.40.190.10">
    <property type="entry name" value="Periplasmic binding protein-like II"/>
    <property type="match status" value="2"/>
</dbReference>
<dbReference type="InterPro" id="IPR044527">
    <property type="entry name" value="NrtA/CpmA_ABC-bd_dom"/>
</dbReference>
<keyword evidence="2" id="KW-0813">Transport</keyword>